<proteinExistence type="predicted"/>
<accession>A0A371FQZ4</accession>
<keyword evidence="3" id="KW-1185">Reference proteome</keyword>
<feature type="region of interest" description="Disordered" evidence="1">
    <location>
        <begin position="96"/>
        <end position="122"/>
    </location>
</feature>
<dbReference type="AlphaFoldDB" id="A0A371FQZ4"/>
<gene>
    <name evidence="2" type="ORF">CR513_38657</name>
</gene>
<organism evidence="2 3">
    <name type="scientific">Mucuna pruriens</name>
    <name type="common">Velvet bean</name>
    <name type="synonym">Dolichos pruriens</name>
    <dbReference type="NCBI Taxonomy" id="157652"/>
    <lineage>
        <taxon>Eukaryota</taxon>
        <taxon>Viridiplantae</taxon>
        <taxon>Streptophyta</taxon>
        <taxon>Embryophyta</taxon>
        <taxon>Tracheophyta</taxon>
        <taxon>Spermatophyta</taxon>
        <taxon>Magnoliopsida</taxon>
        <taxon>eudicotyledons</taxon>
        <taxon>Gunneridae</taxon>
        <taxon>Pentapetalae</taxon>
        <taxon>rosids</taxon>
        <taxon>fabids</taxon>
        <taxon>Fabales</taxon>
        <taxon>Fabaceae</taxon>
        <taxon>Papilionoideae</taxon>
        <taxon>50 kb inversion clade</taxon>
        <taxon>NPAAA clade</taxon>
        <taxon>indigoferoid/millettioid clade</taxon>
        <taxon>Phaseoleae</taxon>
        <taxon>Mucuna</taxon>
    </lineage>
</organism>
<protein>
    <submittedName>
        <fullName evidence="2">Uncharacterized protein</fullName>
    </submittedName>
</protein>
<evidence type="ECO:0000313" key="2">
    <source>
        <dbReference type="EMBL" id="RDX80757.1"/>
    </source>
</evidence>
<sequence>MRIGKHNNKNRIEKVRNWDYHSTHFCAPKVIERQEFLVDKQAEVPFHLGGYEDKVRVIHDGVTNRFTFVHLGQMIMLNPLSPRKVHENQKKMKINREVERKIKSKLKKKKRENKDKKEKKKGKIKEVRRVLFAKRKPLFALATNMLLNASPSLNDLPIGFLICAPKGCISWVSTLERYRTSHRLDTWSYFAK</sequence>
<dbReference type="Proteomes" id="UP000257109">
    <property type="component" value="Unassembled WGS sequence"/>
</dbReference>
<comment type="caution">
    <text evidence="2">The sequence shown here is derived from an EMBL/GenBank/DDBJ whole genome shotgun (WGS) entry which is preliminary data.</text>
</comment>
<evidence type="ECO:0000256" key="1">
    <source>
        <dbReference type="SAM" id="MobiDB-lite"/>
    </source>
</evidence>
<reference evidence="2" key="1">
    <citation type="submission" date="2018-05" db="EMBL/GenBank/DDBJ databases">
        <title>Draft genome of Mucuna pruriens seed.</title>
        <authorList>
            <person name="Nnadi N.E."/>
            <person name="Vos R."/>
            <person name="Hasami M.H."/>
            <person name="Devisetty U.K."/>
            <person name="Aguiy J.C."/>
        </authorList>
    </citation>
    <scope>NUCLEOTIDE SEQUENCE [LARGE SCALE GENOMIC DNA]</scope>
    <source>
        <strain evidence="2">JCA_2017</strain>
    </source>
</reference>
<evidence type="ECO:0000313" key="3">
    <source>
        <dbReference type="Proteomes" id="UP000257109"/>
    </source>
</evidence>
<feature type="compositionally biased region" description="Basic residues" evidence="1">
    <location>
        <begin position="102"/>
        <end position="122"/>
    </location>
</feature>
<feature type="non-terminal residue" evidence="2">
    <location>
        <position position="1"/>
    </location>
</feature>
<name>A0A371FQZ4_MUCPR</name>
<dbReference type="EMBL" id="QJKJ01008118">
    <property type="protein sequence ID" value="RDX80757.1"/>
    <property type="molecule type" value="Genomic_DNA"/>
</dbReference>